<comment type="caution">
    <text evidence="6">The sequence shown here is derived from an EMBL/GenBank/DDBJ whole genome shotgun (WGS) entry which is preliminary data.</text>
</comment>
<name>A0A8J8N9S3_HALGN</name>
<dbReference type="InterPro" id="IPR018108">
    <property type="entry name" value="MCP_transmembrane"/>
</dbReference>
<evidence type="ECO:0000256" key="5">
    <source>
        <dbReference type="RuleBase" id="RU000488"/>
    </source>
</evidence>
<protein>
    <submittedName>
        <fullName evidence="6">Uncharacterized protein</fullName>
    </submittedName>
</protein>
<dbReference type="Proteomes" id="UP000785679">
    <property type="component" value="Unassembled WGS sequence"/>
</dbReference>
<keyword evidence="3 4" id="KW-0472">Membrane</keyword>
<gene>
    <name evidence="6" type="ORF">FGO68_gene103</name>
</gene>
<proteinExistence type="inferred from homology"/>
<dbReference type="Gene3D" id="1.50.40.10">
    <property type="entry name" value="Mitochondrial carrier domain"/>
    <property type="match status" value="1"/>
</dbReference>
<organism evidence="6 7">
    <name type="scientific">Halteria grandinella</name>
    <dbReference type="NCBI Taxonomy" id="5974"/>
    <lineage>
        <taxon>Eukaryota</taxon>
        <taxon>Sar</taxon>
        <taxon>Alveolata</taxon>
        <taxon>Ciliophora</taxon>
        <taxon>Intramacronucleata</taxon>
        <taxon>Spirotrichea</taxon>
        <taxon>Stichotrichia</taxon>
        <taxon>Sporadotrichida</taxon>
        <taxon>Halteriidae</taxon>
        <taxon>Halteria</taxon>
    </lineage>
</organism>
<evidence type="ECO:0000256" key="4">
    <source>
        <dbReference type="PROSITE-ProRule" id="PRU00282"/>
    </source>
</evidence>
<sequence length="83" mass="9114">MSESQRVHFQGLLGAAASLMSTLAVQPLEVIKMGMIVKSNQITKLASAYGSVEYILLNEGFNGLYRGLRTIPIKPKDPHQLEI</sequence>
<evidence type="ECO:0000313" key="6">
    <source>
        <dbReference type="EMBL" id="TNV70987.1"/>
    </source>
</evidence>
<dbReference type="Pfam" id="PF00153">
    <property type="entry name" value="Mito_carr"/>
    <property type="match status" value="1"/>
</dbReference>
<comment type="similarity">
    <text evidence="5">Belongs to the mitochondrial carrier (TC 2.A.29) family.</text>
</comment>
<dbReference type="InterPro" id="IPR023395">
    <property type="entry name" value="MCP_dom_sf"/>
</dbReference>
<dbReference type="EMBL" id="RRYP01031302">
    <property type="protein sequence ID" value="TNV70987.1"/>
    <property type="molecule type" value="Genomic_DNA"/>
</dbReference>
<comment type="subcellular location">
    <subcellularLocation>
        <location evidence="1">Membrane</location>
        <topology evidence="1">Multi-pass membrane protein</topology>
    </subcellularLocation>
</comment>
<keyword evidence="5" id="KW-0813">Transport</keyword>
<evidence type="ECO:0000256" key="2">
    <source>
        <dbReference type="ARBA" id="ARBA00022692"/>
    </source>
</evidence>
<accession>A0A8J8N9S3</accession>
<dbReference type="PROSITE" id="PS50920">
    <property type="entry name" value="SOLCAR"/>
    <property type="match status" value="1"/>
</dbReference>
<dbReference type="SUPFAM" id="SSF103506">
    <property type="entry name" value="Mitochondrial carrier"/>
    <property type="match status" value="1"/>
</dbReference>
<dbReference type="GO" id="GO:0016020">
    <property type="term" value="C:membrane"/>
    <property type="evidence" value="ECO:0007669"/>
    <property type="project" value="UniProtKB-SubCell"/>
</dbReference>
<feature type="repeat" description="Solcar" evidence="4">
    <location>
        <begin position="5"/>
        <end position="83"/>
    </location>
</feature>
<evidence type="ECO:0000256" key="3">
    <source>
        <dbReference type="ARBA" id="ARBA00023136"/>
    </source>
</evidence>
<dbReference type="OrthoDB" id="448427at2759"/>
<keyword evidence="2 4" id="KW-0812">Transmembrane</keyword>
<evidence type="ECO:0000256" key="1">
    <source>
        <dbReference type="ARBA" id="ARBA00004141"/>
    </source>
</evidence>
<dbReference type="AlphaFoldDB" id="A0A8J8N9S3"/>
<evidence type="ECO:0000313" key="7">
    <source>
        <dbReference type="Proteomes" id="UP000785679"/>
    </source>
</evidence>
<reference evidence="6" key="1">
    <citation type="submission" date="2019-06" db="EMBL/GenBank/DDBJ databases">
        <authorList>
            <person name="Zheng W."/>
        </authorList>
    </citation>
    <scope>NUCLEOTIDE SEQUENCE</scope>
    <source>
        <strain evidence="6">QDHG01</strain>
    </source>
</reference>
<keyword evidence="7" id="KW-1185">Reference proteome</keyword>